<dbReference type="GO" id="GO:0004521">
    <property type="term" value="F:RNA endonuclease activity"/>
    <property type="evidence" value="ECO:0007669"/>
    <property type="project" value="UniProtKB-UniRule"/>
</dbReference>
<dbReference type="EC" id="3.1.-.-" evidence="9"/>
<evidence type="ECO:0000256" key="7">
    <source>
        <dbReference type="ARBA" id="ARBA00022842"/>
    </source>
</evidence>
<feature type="binding site" evidence="9">
    <location>
        <position position="8"/>
    </location>
    <ligand>
        <name>Mg(2+)</name>
        <dbReference type="ChEBI" id="CHEBI:18420"/>
        <note>catalytic</note>
    </ligand>
</feature>
<dbReference type="GO" id="GO:0046872">
    <property type="term" value="F:metal ion binding"/>
    <property type="evidence" value="ECO:0007669"/>
    <property type="project" value="UniProtKB-UniRule"/>
</dbReference>
<comment type="cofactor">
    <cofactor evidence="1 9">
        <name>Mg(2+)</name>
        <dbReference type="ChEBI" id="CHEBI:18420"/>
    </cofactor>
</comment>
<comment type="subunit">
    <text evidence="9">Homodimer, forms a heterotetramer with a Cas1 homodimer.</text>
</comment>
<gene>
    <name evidence="9" type="primary">cas2</name>
    <name evidence="11" type="ORF">SAMN05518684_1156</name>
</gene>
<accession>A0A1H9W7T1</accession>
<dbReference type="PANTHER" id="PTHR34405:SF3">
    <property type="entry name" value="CRISPR-ASSOCIATED ENDORIBONUCLEASE CAS2 3"/>
    <property type="match status" value="1"/>
</dbReference>
<dbReference type="GO" id="GO:0043571">
    <property type="term" value="P:maintenance of CRISPR repeat elements"/>
    <property type="evidence" value="ECO:0007669"/>
    <property type="project" value="UniProtKB-UniRule"/>
</dbReference>
<comment type="similarity">
    <text evidence="2 9 10">Belongs to the CRISPR-associated endoribonuclease Cas2 protein family.</text>
</comment>
<keyword evidence="7 9" id="KW-0460">Magnesium</keyword>
<dbReference type="HAMAP" id="MF_01471">
    <property type="entry name" value="Cas2"/>
    <property type="match status" value="1"/>
</dbReference>
<dbReference type="STRING" id="1601833.SAMN05518684_1156"/>
<evidence type="ECO:0000256" key="2">
    <source>
        <dbReference type="ARBA" id="ARBA00009959"/>
    </source>
</evidence>
<protein>
    <recommendedName>
        <fullName evidence="9">CRISPR-associated endoribonuclease Cas2</fullName>
        <ecNumber evidence="9">3.1.-.-</ecNumber>
    </recommendedName>
</protein>
<evidence type="ECO:0000256" key="1">
    <source>
        <dbReference type="ARBA" id="ARBA00001946"/>
    </source>
</evidence>
<dbReference type="NCBIfam" id="TIGR01573">
    <property type="entry name" value="cas2"/>
    <property type="match status" value="1"/>
</dbReference>
<dbReference type="Pfam" id="PF09827">
    <property type="entry name" value="CRISPR_Cas2"/>
    <property type="match status" value="1"/>
</dbReference>
<dbReference type="PIRSF" id="PIRSF032582">
    <property type="entry name" value="Cas2"/>
    <property type="match status" value="1"/>
</dbReference>
<evidence type="ECO:0000256" key="10">
    <source>
        <dbReference type="PIRNR" id="PIRNR032582"/>
    </source>
</evidence>
<evidence type="ECO:0000256" key="6">
    <source>
        <dbReference type="ARBA" id="ARBA00022801"/>
    </source>
</evidence>
<dbReference type="Gene3D" id="3.30.70.240">
    <property type="match status" value="1"/>
</dbReference>
<dbReference type="InterPro" id="IPR021127">
    <property type="entry name" value="CRISPR_associated_Cas2"/>
</dbReference>
<evidence type="ECO:0000256" key="5">
    <source>
        <dbReference type="ARBA" id="ARBA00022759"/>
    </source>
</evidence>
<keyword evidence="12" id="KW-1185">Reference proteome</keyword>
<dbReference type="PANTHER" id="PTHR34405">
    <property type="entry name" value="CRISPR-ASSOCIATED ENDORIBONUCLEASE CAS2"/>
    <property type="match status" value="1"/>
</dbReference>
<name>A0A1H9W7T1_9BACI</name>
<evidence type="ECO:0000313" key="11">
    <source>
        <dbReference type="EMBL" id="SES29958.1"/>
    </source>
</evidence>
<organism evidence="11 12">
    <name type="scientific">Salipaludibacillus aurantiacus</name>
    <dbReference type="NCBI Taxonomy" id="1601833"/>
    <lineage>
        <taxon>Bacteria</taxon>
        <taxon>Bacillati</taxon>
        <taxon>Bacillota</taxon>
        <taxon>Bacilli</taxon>
        <taxon>Bacillales</taxon>
        <taxon>Bacillaceae</taxon>
    </lineage>
</organism>
<dbReference type="AlphaFoldDB" id="A0A1H9W7T1"/>
<evidence type="ECO:0000256" key="9">
    <source>
        <dbReference type="HAMAP-Rule" id="MF_01471"/>
    </source>
</evidence>
<evidence type="ECO:0000256" key="3">
    <source>
        <dbReference type="ARBA" id="ARBA00022722"/>
    </source>
</evidence>
<dbReference type="SUPFAM" id="SSF143430">
    <property type="entry name" value="TTP0101/SSO1404-like"/>
    <property type="match status" value="1"/>
</dbReference>
<proteinExistence type="inferred from homology"/>
<evidence type="ECO:0000313" key="12">
    <source>
        <dbReference type="Proteomes" id="UP000198571"/>
    </source>
</evidence>
<keyword evidence="6 9" id="KW-0378">Hydrolase</keyword>
<dbReference type="RefSeq" id="WP_093054470.1">
    <property type="nucleotide sequence ID" value="NZ_FOGT01000015.1"/>
</dbReference>
<dbReference type="OrthoDB" id="9798176at2"/>
<keyword evidence="3 9" id="KW-0540">Nuclease</keyword>
<dbReference type="InterPro" id="IPR019199">
    <property type="entry name" value="Virulence_VapD/CRISPR_Cas2"/>
</dbReference>
<reference evidence="12" key="1">
    <citation type="submission" date="2016-10" db="EMBL/GenBank/DDBJ databases">
        <authorList>
            <person name="Varghese N."/>
            <person name="Submissions S."/>
        </authorList>
    </citation>
    <scope>NUCLEOTIDE SEQUENCE [LARGE SCALE GENOMIC DNA]</scope>
    <source>
        <strain evidence="12">S9</strain>
    </source>
</reference>
<comment type="function">
    <text evidence="9">CRISPR (clustered regularly interspaced short palindromic repeat), is an adaptive immune system that provides protection against mobile genetic elements (viruses, transposable elements and conjugative plasmids). CRISPR clusters contain sequences complementary to antecedent mobile elements and target invading nucleic acids. CRISPR clusters are transcribed and processed into CRISPR RNA (crRNA). Functions as a ssRNA-specific endoribonuclease. Involved in the integration of spacer DNA into the CRISPR cassette.</text>
</comment>
<sequence>MLVLITYDVSTMSCAGERRLRKVAKVCQKYGQRVQNSVFECVIDSTQFTMLKIELCEIIDENEDSLRFYRLGNNYKSKVEHIGIKESLDLEDPLIF</sequence>
<keyword evidence="5 9" id="KW-0255">Endonuclease</keyword>
<dbReference type="Proteomes" id="UP000198571">
    <property type="component" value="Unassembled WGS sequence"/>
</dbReference>
<evidence type="ECO:0000256" key="4">
    <source>
        <dbReference type="ARBA" id="ARBA00022723"/>
    </source>
</evidence>
<dbReference type="GO" id="GO:0016787">
    <property type="term" value="F:hydrolase activity"/>
    <property type="evidence" value="ECO:0007669"/>
    <property type="project" value="UniProtKB-KW"/>
</dbReference>
<dbReference type="CDD" id="cd09725">
    <property type="entry name" value="Cas2_I_II_III"/>
    <property type="match status" value="1"/>
</dbReference>
<evidence type="ECO:0000256" key="8">
    <source>
        <dbReference type="ARBA" id="ARBA00023118"/>
    </source>
</evidence>
<keyword evidence="8 9" id="KW-0051">Antiviral defense</keyword>
<dbReference type="EMBL" id="FOGT01000015">
    <property type="protein sequence ID" value="SES29958.1"/>
    <property type="molecule type" value="Genomic_DNA"/>
</dbReference>
<keyword evidence="4 9" id="KW-0479">Metal-binding</keyword>
<dbReference type="GO" id="GO:0051607">
    <property type="term" value="P:defense response to virus"/>
    <property type="evidence" value="ECO:0007669"/>
    <property type="project" value="UniProtKB-UniRule"/>
</dbReference>